<proteinExistence type="predicted"/>
<dbReference type="GO" id="GO:0003677">
    <property type="term" value="F:DNA binding"/>
    <property type="evidence" value="ECO:0007669"/>
    <property type="project" value="InterPro"/>
</dbReference>
<reference evidence="2" key="1">
    <citation type="submission" date="2018-06" db="EMBL/GenBank/DDBJ databases">
        <authorList>
            <person name="Zhirakovskaya E."/>
        </authorList>
    </citation>
    <scope>NUCLEOTIDE SEQUENCE</scope>
</reference>
<dbReference type="GO" id="GO:0006355">
    <property type="term" value="P:regulation of DNA-templated transcription"/>
    <property type="evidence" value="ECO:0007669"/>
    <property type="project" value="InterPro"/>
</dbReference>
<organism evidence="2">
    <name type="scientific">hydrothermal vent metagenome</name>
    <dbReference type="NCBI Taxonomy" id="652676"/>
    <lineage>
        <taxon>unclassified sequences</taxon>
        <taxon>metagenomes</taxon>
        <taxon>ecological metagenomes</taxon>
    </lineage>
</organism>
<dbReference type="InterPro" id="IPR012318">
    <property type="entry name" value="HTH_CRP"/>
</dbReference>
<feature type="domain" description="HTH crp-type" evidence="1">
    <location>
        <begin position="1"/>
        <end position="38"/>
    </location>
</feature>
<evidence type="ECO:0000259" key="1">
    <source>
        <dbReference type="PROSITE" id="PS51063"/>
    </source>
</evidence>
<dbReference type="Pfam" id="PF13545">
    <property type="entry name" value="HTH_Crp_2"/>
    <property type="match status" value="1"/>
</dbReference>
<dbReference type="InterPro" id="IPR036390">
    <property type="entry name" value="WH_DNA-bd_sf"/>
</dbReference>
<name>A0A3B1BE00_9ZZZZ</name>
<dbReference type="PROSITE" id="PS51063">
    <property type="entry name" value="HTH_CRP_2"/>
    <property type="match status" value="1"/>
</dbReference>
<sequence length="48" mass="5331">MAEIIGTSFEVVERSLKKMREKGIIEAAGKRIVILKPSALEAIFAEEK</sequence>
<accession>A0A3B1BE00</accession>
<dbReference type="AlphaFoldDB" id="A0A3B1BE00"/>
<evidence type="ECO:0000313" key="2">
    <source>
        <dbReference type="EMBL" id="VAX16339.1"/>
    </source>
</evidence>
<dbReference type="EMBL" id="UOGB01000052">
    <property type="protein sequence ID" value="VAX16339.1"/>
    <property type="molecule type" value="Genomic_DNA"/>
</dbReference>
<dbReference type="InterPro" id="IPR036388">
    <property type="entry name" value="WH-like_DNA-bd_sf"/>
</dbReference>
<dbReference type="Gene3D" id="1.10.10.10">
    <property type="entry name" value="Winged helix-like DNA-binding domain superfamily/Winged helix DNA-binding domain"/>
    <property type="match status" value="1"/>
</dbReference>
<protein>
    <recommendedName>
        <fullName evidence="1">HTH crp-type domain-containing protein</fullName>
    </recommendedName>
</protein>
<dbReference type="SUPFAM" id="SSF46785">
    <property type="entry name" value="Winged helix' DNA-binding domain"/>
    <property type="match status" value="1"/>
</dbReference>
<gene>
    <name evidence="2" type="ORF">MNBD_NITROSPINAE03-279</name>
</gene>